<reference evidence="1 2" key="2">
    <citation type="submission" date="2017-09" db="EMBL/GenBank/DDBJ databases">
        <title>The genome of whitefly Bemisia tabaci, a global crop pest, provides novel insights into virus transmission, host adaptation and insecticide resistance.</title>
        <authorList>
            <person name="Kaur N."/>
            <person name="Kliot A."/>
            <person name="Pinheiro P.V."/>
            <person name="Luan J."/>
            <person name="Zheng Y."/>
            <person name="Liu W."/>
            <person name="Sun H."/>
            <person name="Yang X."/>
            <person name="Xu Y."/>
            <person name="Luo Y."/>
            <person name="Kruse A."/>
            <person name="Fisher T.W."/>
            <person name="Nelson D.R."/>
            <person name="Elimelech M."/>
            <person name="MacCoss M."/>
            <person name="Johnson R."/>
            <person name="Cohen E."/>
            <person name="Hunter W.B."/>
            <person name="Brown J.K."/>
            <person name="Jander G."/>
            <person name="Cilia M."/>
            <person name="Douglas A.E."/>
            <person name="Ghanim M."/>
            <person name="Simmons A.M."/>
            <person name="Wintermantel W.M."/>
            <person name="Ling K.-S."/>
            <person name="Fei Z."/>
        </authorList>
    </citation>
    <scope>NUCLEOTIDE SEQUENCE [LARGE SCALE GENOMIC DNA]</scope>
    <source>
        <strain evidence="1 2">MEAM1</strain>
    </source>
</reference>
<evidence type="ECO:0000313" key="1">
    <source>
        <dbReference type="EMBL" id="ASX26681.1"/>
    </source>
</evidence>
<dbReference type="GO" id="GO:0016853">
    <property type="term" value="F:isomerase activity"/>
    <property type="evidence" value="ECO:0007669"/>
    <property type="project" value="UniProtKB-KW"/>
</dbReference>
<dbReference type="CDD" id="cd05006">
    <property type="entry name" value="SIS_GmhA"/>
    <property type="match status" value="1"/>
</dbReference>
<dbReference type="GO" id="GO:0097367">
    <property type="term" value="F:carbohydrate derivative binding"/>
    <property type="evidence" value="ECO:0007669"/>
    <property type="project" value="InterPro"/>
</dbReference>
<dbReference type="RefSeq" id="WP_016857867.1">
    <property type="nucleotide sequence ID" value="NZ_CP016303.1"/>
</dbReference>
<dbReference type="InterPro" id="IPR001347">
    <property type="entry name" value="SIS_dom"/>
</dbReference>
<proteinExistence type="predicted"/>
<organism evidence="1 2">
    <name type="scientific">Candidatus Hamiltonella defensa</name>
    <name type="common">Bemisia tabaci</name>
    <dbReference type="NCBI Taxonomy" id="672795"/>
    <lineage>
        <taxon>Bacteria</taxon>
        <taxon>Pseudomonadati</taxon>
        <taxon>Pseudomonadota</taxon>
        <taxon>Gammaproteobacteria</taxon>
        <taxon>Enterobacterales</taxon>
        <taxon>Enterobacteriaceae</taxon>
        <taxon>aphid secondary symbionts</taxon>
        <taxon>Candidatus Williamhamiltonella</taxon>
    </lineage>
</organism>
<dbReference type="AlphaFoldDB" id="A0A249DZ27"/>
<dbReference type="Gene3D" id="3.40.50.10490">
    <property type="entry name" value="Glucose-6-phosphate isomerase like protein, domain 1"/>
    <property type="match status" value="1"/>
</dbReference>
<evidence type="ECO:0000313" key="2">
    <source>
        <dbReference type="Proteomes" id="UP000216438"/>
    </source>
</evidence>
<gene>
    <name evidence="1" type="ORF">BA171_06500</name>
</gene>
<sequence length="201" mass="22259">MLEKIKFYFTESIQTQIAAAEAVPQSLCYAVTLLVQALTNGNKILCCGNGSSAANAQRFATNMIDRFETERPSLPAITLSSDNILLTAMNYEHLHYEIYARQVQALGQSGDIFFAISTRGNHPAIIKGVEAALTRNMQIIALTGDDGDELQGLLGENDVEIRVPSSRSVSVEEVHMVVVNCLCDLIDYILFPHQDHEWEKK</sequence>
<dbReference type="SUPFAM" id="SSF53697">
    <property type="entry name" value="SIS domain"/>
    <property type="match status" value="1"/>
</dbReference>
<name>A0A249DZ27_9ENTR</name>
<dbReference type="EMBL" id="CP016303">
    <property type="protein sequence ID" value="ASX26681.1"/>
    <property type="molecule type" value="Genomic_DNA"/>
</dbReference>
<accession>A0A249DZ27</accession>
<dbReference type="PROSITE" id="PS51464">
    <property type="entry name" value="SIS"/>
    <property type="match status" value="1"/>
</dbReference>
<dbReference type="Pfam" id="PF13580">
    <property type="entry name" value="SIS_2"/>
    <property type="match status" value="1"/>
</dbReference>
<dbReference type="PANTHER" id="PTHR30390:SF6">
    <property type="entry name" value="DNAA INITIATOR-ASSOCIATING PROTEIN DIAA"/>
    <property type="match status" value="1"/>
</dbReference>
<dbReference type="InterPro" id="IPR050099">
    <property type="entry name" value="SIS_GmhA/DiaA_subfam"/>
</dbReference>
<dbReference type="GO" id="GO:1901135">
    <property type="term" value="P:carbohydrate derivative metabolic process"/>
    <property type="evidence" value="ECO:0007669"/>
    <property type="project" value="InterPro"/>
</dbReference>
<dbReference type="InterPro" id="IPR046348">
    <property type="entry name" value="SIS_dom_sf"/>
</dbReference>
<dbReference type="PANTHER" id="PTHR30390">
    <property type="entry name" value="SEDOHEPTULOSE 7-PHOSPHATE ISOMERASE / DNAA INITIATOR-ASSOCIATING FACTOR FOR REPLICATION INITIATION"/>
    <property type="match status" value="1"/>
</dbReference>
<dbReference type="Proteomes" id="UP000216438">
    <property type="component" value="Chromosome"/>
</dbReference>
<keyword evidence="1" id="KW-0413">Isomerase</keyword>
<protein>
    <submittedName>
        <fullName evidence="1">Phosphoheptose isomerase</fullName>
    </submittedName>
</protein>
<reference evidence="2" key="1">
    <citation type="submission" date="2016-06" db="EMBL/GenBank/DDBJ databases">
        <authorList>
            <person name="Chen W."/>
            <person name="Hasegawa D.K."/>
        </authorList>
    </citation>
    <scope>NUCLEOTIDE SEQUENCE [LARGE SCALE GENOMIC DNA]</scope>
    <source>
        <strain evidence="2">MEAM1</strain>
    </source>
</reference>
<dbReference type="OrthoDB" id="9810929at2"/>
<dbReference type="InterPro" id="IPR035461">
    <property type="entry name" value="GmhA/DiaA"/>
</dbReference>